<keyword evidence="8" id="KW-0597">Phosphoprotein</keyword>
<dbReference type="PROSITE" id="PS50011">
    <property type="entry name" value="PROTEIN_KINASE_DOM"/>
    <property type="match status" value="1"/>
</dbReference>
<evidence type="ECO:0000256" key="12">
    <source>
        <dbReference type="ARBA" id="ARBA00022729"/>
    </source>
</evidence>
<dbReference type="Pfam" id="PF07714">
    <property type="entry name" value="PK_Tyr_Ser-Thr"/>
    <property type="match status" value="1"/>
</dbReference>
<dbReference type="InterPro" id="IPR013210">
    <property type="entry name" value="LRR_N_plant-typ"/>
</dbReference>
<dbReference type="GO" id="GO:0005524">
    <property type="term" value="F:ATP binding"/>
    <property type="evidence" value="ECO:0007669"/>
    <property type="project" value="UniProtKB-UniRule"/>
</dbReference>
<dbReference type="Pfam" id="PF08263">
    <property type="entry name" value="LRRNT_2"/>
    <property type="match status" value="1"/>
</dbReference>
<dbReference type="FunFam" id="3.30.200.20:FF:000432">
    <property type="entry name" value="LRR receptor-like serine/threonine-protein kinase EFR"/>
    <property type="match status" value="1"/>
</dbReference>
<dbReference type="InterPro" id="IPR008271">
    <property type="entry name" value="Ser/Thr_kinase_AS"/>
</dbReference>
<evidence type="ECO:0000256" key="1">
    <source>
        <dbReference type="ARBA" id="ARBA00004162"/>
    </source>
</evidence>
<comment type="function">
    <text evidence="23">Receptor kinase that detects X.oryzae pv. oryzae protein Ax21 to promote innate immunity. Following X.oryzae pv. oryzae protein Ax21 detection, undergoes cleavage, releasing the processed protein kinase Xa21 chain.</text>
</comment>
<name>A0A6J0PGF5_ELAGV</name>
<keyword evidence="19" id="KW-0675">Receptor</keyword>
<evidence type="ECO:0000256" key="20">
    <source>
        <dbReference type="ARBA" id="ARBA00023180"/>
    </source>
</evidence>
<evidence type="ECO:0000256" key="13">
    <source>
        <dbReference type="ARBA" id="ARBA00022737"/>
    </source>
</evidence>
<dbReference type="PROSITE" id="PS00107">
    <property type="entry name" value="PROTEIN_KINASE_ATP"/>
    <property type="match status" value="1"/>
</dbReference>
<evidence type="ECO:0000256" key="9">
    <source>
        <dbReference type="ARBA" id="ARBA00022614"/>
    </source>
</evidence>
<feature type="domain" description="Protein kinase" evidence="28">
    <location>
        <begin position="776"/>
        <end position="1041"/>
    </location>
</feature>
<keyword evidence="12" id="KW-0732">Signal</keyword>
<evidence type="ECO:0000256" key="2">
    <source>
        <dbReference type="ARBA" id="ARBA00004389"/>
    </source>
</evidence>
<evidence type="ECO:0000256" key="14">
    <source>
        <dbReference type="ARBA" id="ARBA00022741"/>
    </source>
</evidence>
<dbReference type="KEGG" id="egu:105041445"/>
<sequence length="1092" mass="119719">MEFYYRSSVLKTLHTYLMRCIIFLFFFNVSISASQNPTLTPIMNSLPATSSADRIALLSFRSLISDDPSGSLTSWNDSLHLCDWRGVTCGSNTRRVTALDLASLGLVGSLSPALANLTYLRRIHLPENKFHGDIPQELGCLPHLRYLNLSSNSLEGGIPASLSHCSHLQTISLDDNKLQGVIPGNLSQCSRLQTVGLSKNMLQGYIPMSFVNLSSLTYLQLSNNSLTGAIPYFIGSMSTLNYLDLSANNFIAGIPPPLGNLSTLAHLDLSQNNLEGGIPPSLGKLSSLTFLYLAFNSLSGVIPPALWNLSSLTLFGVGHNKLHGTLPSYVGDALPQLRLFYLYGNQFHGPIPMSFSNTSILERIDLSQNKFSGIIPPSLGRLQGLLTVVLAFNMLEAREATAWSFLDALANCSNLRGLQLDSNMLGGMLPKSVANLSTTLTWLSLGDNQIYGSIPSEIKNLGNLTLLDMGPNLLTGHIPATLGMLQNLHVLDLDGNNFFGKIPMNLGNLTQLNRLYLGFNKLNGNIPTNLGNCQNLEYLSLDYNNLTGSIPVEVLDISSLSILLGLSHNSLTGPLPSTVGSLENLNILDVSENKLSGEIPDRLGECQVMEYLNMRGNFFNGTIPLSLGNLKGLLLLDLSCNNLSGHIPEFLESLRLLQNLNLSFNNLEGEVPKGGVFGNISAISVQGNSKLCGGNSKMNLPPCPIEMPLRRHKSPRLKIVISIVVSAILCLILFFYLFAAHHWSRKSRRESSAMISIKDQHMKVSYADLLKATNGFSHSNLIGVGSFGSVYKGIMDHDDHKVVAVKVLNLQQHGASRSFFAECEALRNIRHRNLVKILTSCSSMDYRGNDFKALVFEFFSNGSLEKWLHPESSEQSNSRKLSLTERLNIAIDVASAVEYLHYHGPKPIVHCDLKPSNVLLSDDMTARVSDFGLARFLNRTISNSFLIPVSSMELKGSIGYVAPEYGLANKVSTNGDVYSFGILLLELFTGKRPTDDLFREGFSLHKLVQMAFPHEVLDIMDPCMVLQEEDGEASDHTQNWSDIRGKAEKCIASVLNVGLLCSKESPIERMQMMDVTGELHAIRDALRLDILG</sequence>
<dbReference type="InterPro" id="IPR051809">
    <property type="entry name" value="Plant_receptor-like_S/T_kinase"/>
</dbReference>
<dbReference type="FunFam" id="3.80.10.10:FF:000565">
    <property type="entry name" value="Leucine-rich repeat receptor-like kinase protein FLORAL ORGAN NUMBER1"/>
    <property type="match status" value="1"/>
</dbReference>
<dbReference type="SMART" id="SM00369">
    <property type="entry name" value="LRR_TYP"/>
    <property type="match status" value="6"/>
</dbReference>
<evidence type="ECO:0000256" key="21">
    <source>
        <dbReference type="ARBA" id="ARBA00047899"/>
    </source>
</evidence>
<evidence type="ECO:0000256" key="10">
    <source>
        <dbReference type="ARBA" id="ARBA00022679"/>
    </source>
</evidence>
<dbReference type="FunFam" id="3.80.10.10:FF:000041">
    <property type="entry name" value="LRR receptor-like serine/threonine-protein kinase ERECTA"/>
    <property type="match status" value="1"/>
</dbReference>
<dbReference type="Pfam" id="PF13855">
    <property type="entry name" value="LRR_8"/>
    <property type="match status" value="2"/>
</dbReference>
<keyword evidence="16 26" id="KW-0067">ATP-binding</keyword>
<dbReference type="InterPro" id="IPR032675">
    <property type="entry name" value="LRR_dom_sf"/>
</dbReference>
<evidence type="ECO:0000256" key="23">
    <source>
        <dbReference type="ARBA" id="ARBA00054320"/>
    </source>
</evidence>
<evidence type="ECO:0000256" key="5">
    <source>
        <dbReference type="ARBA" id="ARBA00012513"/>
    </source>
</evidence>
<evidence type="ECO:0000256" key="3">
    <source>
        <dbReference type="ARBA" id="ARBA00004479"/>
    </source>
</evidence>
<dbReference type="InterPro" id="IPR001245">
    <property type="entry name" value="Ser-Thr/Tyr_kinase_cat_dom"/>
</dbReference>
<dbReference type="FunFam" id="3.80.10.10:FF:000288">
    <property type="entry name" value="LRR receptor-like serine/threonine-protein kinase EFR"/>
    <property type="match status" value="1"/>
</dbReference>
<evidence type="ECO:0000256" key="27">
    <source>
        <dbReference type="SAM" id="Phobius"/>
    </source>
</evidence>
<keyword evidence="15" id="KW-0418">Kinase</keyword>
<keyword evidence="13" id="KW-0677">Repeat</keyword>
<feature type="binding site" evidence="26">
    <location>
        <position position="806"/>
    </location>
    <ligand>
        <name>ATP</name>
        <dbReference type="ChEBI" id="CHEBI:30616"/>
    </ligand>
</feature>
<evidence type="ECO:0000313" key="29">
    <source>
        <dbReference type="Proteomes" id="UP000504607"/>
    </source>
</evidence>
<comment type="catalytic activity">
    <reaction evidence="22">
        <text>L-seryl-[protein] + ATP = O-phospho-L-seryl-[protein] + ADP + H(+)</text>
        <dbReference type="Rhea" id="RHEA:17989"/>
        <dbReference type="Rhea" id="RHEA-COMP:9863"/>
        <dbReference type="Rhea" id="RHEA-COMP:11604"/>
        <dbReference type="ChEBI" id="CHEBI:15378"/>
        <dbReference type="ChEBI" id="CHEBI:29999"/>
        <dbReference type="ChEBI" id="CHEBI:30616"/>
        <dbReference type="ChEBI" id="CHEBI:83421"/>
        <dbReference type="ChEBI" id="CHEBI:456216"/>
        <dbReference type="EC" id="2.7.11.1"/>
    </reaction>
</comment>
<evidence type="ECO:0000256" key="24">
    <source>
        <dbReference type="ARBA" id="ARBA00056628"/>
    </source>
</evidence>
<dbReference type="AlphaFoldDB" id="A0A6J0PGF5"/>
<dbReference type="FunFam" id="3.80.10.10:FF:001158">
    <property type="entry name" value="Leucine-rich repeat protein kinase family protein"/>
    <property type="match status" value="1"/>
</dbReference>
<comment type="subcellular location">
    <subcellularLocation>
        <location evidence="1">Cell membrane</location>
        <topology evidence="1">Single-pass membrane protein</topology>
    </subcellularLocation>
    <subcellularLocation>
        <location evidence="2">Endoplasmic reticulum membrane</location>
        <topology evidence="2">Single-pass membrane protein</topology>
    </subcellularLocation>
    <subcellularLocation>
        <location evidence="3">Membrane</location>
        <topology evidence="3">Single-pass type I membrane protein</topology>
    </subcellularLocation>
</comment>
<dbReference type="EC" id="2.7.11.1" evidence="5"/>
<dbReference type="OrthoDB" id="676979at2759"/>
<evidence type="ECO:0000256" key="16">
    <source>
        <dbReference type="ARBA" id="ARBA00022840"/>
    </source>
</evidence>
<dbReference type="FunCoup" id="A0A6J0PGF5">
    <property type="interactions" value="497"/>
</dbReference>
<evidence type="ECO:0000256" key="11">
    <source>
        <dbReference type="ARBA" id="ARBA00022692"/>
    </source>
</evidence>
<evidence type="ECO:0000256" key="15">
    <source>
        <dbReference type="ARBA" id="ARBA00022777"/>
    </source>
</evidence>
<dbReference type="InterPro" id="IPR000719">
    <property type="entry name" value="Prot_kinase_dom"/>
</dbReference>
<protein>
    <recommendedName>
        <fullName evidence="25">Receptor kinase-like protein Xa21</fullName>
        <ecNumber evidence="5">2.7.11.1</ecNumber>
    </recommendedName>
</protein>
<dbReference type="InParanoid" id="A0A6J0PGF5"/>
<dbReference type="SUPFAM" id="SSF52047">
    <property type="entry name" value="RNI-like"/>
    <property type="match status" value="1"/>
</dbReference>
<dbReference type="Gene3D" id="3.30.200.20">
    <property type="entry name" value="Phosphorylase Kinase, domain 1"/>
    <property type="match status" value="1"/>
</dbReference>
<comment type="similarity">
    <text evidence="4">Belongs to the protein kinase superfamily. Ser/Thr protein kinase family.</text>
</comment>
<dbReference type="RefSeq" id="XP_019704778.2">
    <property type="nucleotide sequence ID" value="XM_019849219.2"/>
</dbReference>
<comment type="function">
    <text evidence="24">The processed protein kinase Xa21 chain released by protein cleavage after X.oryzae pv. oryzae protein Ax21 detection translocates into the nucleus where it can bind and regulate WRKY62, a transcription factor. Confers resistance to the bacterial pathogen X.oryzae pv. oryzae (Xoo).</text>
</comment>
<feature type="transmembrane region" description="Helical" evidence="27">
    <location>
        <begin position="719"/>
        <end position="739"/>
    </location>
</feature>
<keyword evidence="9" id="KW-0433">Leucine-rich repeat</keyword>
<evidence type="ECO:0000256" key="26">
    <source>
        <dbReference type="PROSITE-ProRule" id="PRU10141"/>
    </source>
</evidence>
<keyword evidence="10" id="KW-0808">Transferase</keyword>
<dbReference type="InterPro" id="IPR001611">
    <property type="entry name" value="Leu-rich_rpt"/>
</dbReference>
<dbReference type="PROSITE" id="PS00108">
    <property type="entry name" value="PROTEIN_KINASE_ST"/>
    <property type="match status" value="1"/>
</dbReference>
<keyword evidence="20" id="KW-0325">Glycoprotein</keyword>
<keyword evidence="11 27" id="KW-0812">Transmembrane</keyword>
<dbReference type="PANTHER" id="PTHR27008">
    <property type="entry name" value="OS04G0122200 PROTEIN"/>
    <property type="match status" value="1"/>
</dbReference>
<reference evidence="30" key="1">
    <citation type="submission" date="2025-08" db="UniProtKB">
        <authorList>
            <consortium name="RefSeq"/>
        </authorList>
    </citation>
    <scope>IDENTIFICATION</scope>
</reference>
<dbReference type="SUPFAM" id="SSF52058">
    <property type="entry name" value="L domain-like"/>
    <property type="match status" value="1"/>
</dbReference>
<dbReference type="GO" id="GO:0005789">
    <property type="term" value="C:endoplasmic reticulum membrane"/>
    <property type="evidence" value="ECO:0007669"/>
    <property type="project" value="UniProtKB-SubCell"/>
</dbReference>
<dbReference type="GO" id="GO:0004674">
    <property type="term" value="F:protein serine/threonine kinase activity"/>
    <property type="evidence" value="ECO:0007669"/>
    <property type="project" value="UniProtKB-KW"/>
</dbReference>
<dbReference type="InterPro" id="IPR011009">
    <property type="entry name" value="Kinase-like_dom_sf"/>
</dbReference>
<evidence type="ECO:0000256" key="17">
    <source>
        <dbReference type="ARBA" id="ARBA00022989"/>
    </source>
</evidence>
<dbReference type="Pfam" id="PF00560">
    <property type="entry name" value="LRR_1"/>
    <property type="match status" value="8"/>
</dbReference>
<evidence type="ECO:0000256" key="4">
    <source>
        <dbReference type="ARBA" id="ARBA00008684"/>
    </source>
</evidence>
<dbReference type="Gene3D" id="3.80.10.10">
    <property type="entry name" value="Ribonuclease Inhibitor"/>
    <property type="match status" value="4"/>
</dbReference>
<comment type="catalytic activity">
    <reaction evidence="21">
        <text>L-threonyl-[protein] + ATP = O-phospho-L-threonyl-[protein] + ADP + H(+)</text>
        <dbReference type="Rhea" id="RHEA:46608"/>
        <dbReference type="Rhea" id="RHEA-COMP:11060"/>
        <dbReference type="Rhea" id="RHEA-COMP:11605"/>
        <dbReference type="ChEBI" id="CHEBI:15378"/>
        <dbReference type="ChEBI" id="CHEBI:30013"/>
        <dbReference type="ChEBI" id="CHEBI:30616"/>
        <dbReference type="ChEBI" id="CHEBI:61977"/>
        <dbReference type="ChEBI" id="CHEBI:456216"/>
        <dbReference type="EC" id="2.7.11.1"/>
    </reaction>
</comment>
<evidence type="ECO:0000259" key="28">
    <source>
        <dbReference type="PROSITE" id="PS50011"/>
    </source>
</evidence>
<organism evidence="29 30">
    <name type="scientific">Elaeis guineensis var. tenera</name>
    <name type="common">Oil palm</name>
    <dbReference type="NCBI Taxonomy" id="51953"/>
    <lineage>
        <taxon>Eukaryota</taxon>
        <taxon>Viridiplantae</taxon>
        <taxon>Streptophyta</taxon>
        <taxon>Embryophyta</taxon>
        <taxon>Tracheophyta</taxon>
        <taxon>Spermatophyta</taxon>
        <taxon>Magnoliopsida</taxon>
        <taxon>Liliopsida</taxon>
        <taxon>Arecaceae</taxon>
        <taxon>Arecoideae</taxon>
        <taxon>Cocoseae</taxon>
        <taxon>Elaeidinae</taxon>
        <taxon>Elaeis</taxon>
    </lineage>
</organism>
<evidence type="ECO:0000256" key="25">
    <source>
        <dbReference type="ARBA" id="ARBA00072040"/>
    </source>
</evidence>
<dbReference type="InterPro" id="IPR017441">
    <property type="entry name" value="Protein_kinase_ATP_BS"/>
</dbReference>
<dbReference type="SMART" id="SM00220">
    <property type="entry name" value="S_TKc"/>
    <property type="match status" value="1"/>
</dbReference>
<evidence type="ECO:0000256" key="19">
    <source>
        <dbReference type="ARBA" id="ARBA00023170"/>
    </source>
</evidence>
<evidence type="ECO:0000256" key="18">
    <source>
        <dbReference type="ARBA" id="ARBA00023136"/>
    </source>
</evidence>
<evidence type="ECO:0000256" key="22">
    <source>
        <dbReference type="ARBA" id="ARBA00048679"/>
    </source>
</evidence>
<evidence type="ECO:0000256" key="7">
    <source>
        <dbReference type="ARBA" id="ARBA00022527"/>
    </source>
</evidence>
<dbReference type="Proteomes" id="UP000504607">
    <property type="component" value="Chromosome 3"/>
</dbReference>
<dbReference type="FunFam" id="1.10.510.10:FF:000358">
    <property type="entry name" value="Putative leucine-rich repeat receptor-like serine/threonine-protein kinase"/>
    <property type="match status" value="1"/>
</dbReference>
<gene>
    <name evidence="30" type="primary">LOC105041445</name>
</gene>
<keyword evidence="7" id="KW-0723">Serine/threonine-protein kinase</keyword>
<dbReference type="InterPro" id="IPR003591">
    <property type="entry name" value="Leu-rich_rpt_typical-subtyp"/>
</dbReference>
<keyword evidence="17 27" id="KW-1133">Transmembrane helix</keyword>
<evidence type="ECO:0000256" key="6">
    <source>
        <dbReference type="ARBA" id="ARBA00022475"/>
    </source>
</evidence>
<proteinExistence type="inferred from homology"/>
<dbReference type="GO" id="GO:0005886">
    <property type="term" value="C:plasma membrane"/>
    <property type="evidence" value="ECO:0007669"/>
    <property type="project" value="UniProtKB-SubCell"/>
</dbReference>
<dbReference type="PANTHER" id="PTHR27008:SF596">
    <property type="entry name" value="OS02G0215500 PROTEIN"/>
    <property type="match status" value="1"/>
</dbReference>
<dbReference type="SUPFAM" id="SSF56112">
    <property type="entry name" value="Protein kinase-like (PK-like)"/>
    <property type="match status" value="1"/>
</dbReference>
<evidence type="ECO:0000256" key="8">
    <source>
        <dbReference type="ARBA" id="ARBA00022553"/>
    </source>
</evidence>
<keyword evidence="18 27" id="KW-0472">Membrane</keyword>
<evidence type="ECO:0000313" key="30">
    <source>
        <dbReference type="RefSeq" id="XP_019704778.2"/>
    </source>
</evidence>
<accession>A0A6J0PGF5</accession>
<keyword evidence="6" id="KW-1003">Cell membrane</keyword>
<dbReference type="Gene3D" id="1.10.510.10">
    <property type="entry name" value="Transferase(Phosphotransferase) domain 1"/>
    <property type="match status" value="1"/>
</dbReference>
<keyword evidence="14 26" id="KW-0547">Nucleotide-binding</keyword>
<keyword evidence="29" id="KW-1185">Reference proteome</keyword>